<reference evidence="2" key="2">
    <citation type="journal article" date="2015" name="Fish Shellfish Immunol.">
        <title>Early steps in the European eel (Anguilla anguilla)-Vibrio vulnificus interaction in the gills: Role of the RtxA13 toxin.</title>
        <authorList>
            <person name="Callol A."/>
            <person name="Pajuelo D."/>
            <person name="Ebbesson L."/>
            <person name="Teles M."/>
            <person name="MacKenzie S."/>
            <person name="Amaro C."/>
        </authorList>
    </citation>
    <scope>NUCLEOTIDE SEQUENCE</scope>
</reference>
<sequence length="95" mass="10378">MIFLQPFRMRSSLNCFSAHMNWISPASSGSFHLSSREVQSTTSGSRKRERASLNSQSSGVGCLAASMFSKISSMEPCCFMRSMALLGPIPLIVPQ</sequence>
<name>A0A0E9WKT5_ANGAN</name>
<protein>
    <submittedName>
        <fullName evidence="2">Uncharacterized protein</fullName>
    </submittedName>
</protein>
<dbReference type="AlphaFoldDB" id="A0A0E9WKT5"/>
<dbReference type="EMBL" id="GBXM01017563">
    <property type="protein sequence ID" value="JAH91014.1"/>
    <property type="molecule type" value="Transcribed_RNA"/>
</dbReference>
<evidence type="ECO:0000256" key="1">
    <source>
        <dbReference type="SAM" id="MobiDB-lite"/>
    </source>
</evidence>
<evidence type="ECO:0000313" key="2">
    <source>
        <dbReference type="EMBL" id="JAH91014.1"/>
    </source>
</evidence>
<accession>A0A0E9WKT5</accession>
<proteinExistence type="predicted"/>
<feature type="region of interest" description="Disordered" evidence="1">
    <location>
        <begin position="27"/>
        <end position="52"/>
    </location>
</feature>
<feature type="compositionally biased region" description="Polar residues" evidence="1">
    <location>
        <begin position="27"/>
        <end position="44"/>
    </location>
</feature>
<organism evidence="2">
    <name type="scientific">Anguilla anguilla</name>
    <name type="common">European freshwater eel</name>
    <name type="synonym">Muraena anguilla</name>
    <dbReference type="NCBI Taxonomy" id="7936"/>
    <lineage>
        <taxon>Eukaryota</taxon>
        <taxon>Metazoa</taxon>
        <taxon>Chordata</taxon>
        <taxon>Craniata</taxon>
        <taxon>Vertebrata</taxon>
        <taxon>Euteleostomi</taxon>
        <taxon>Actinopterygii</taxon>
        <taxon>Neopterygii</taxon>
        <taxon>Teleostei</taxon>
        <taxon>Anguilliformes</taxon>
        <taxon>Anguillidae</taxon>
        <taxon>Anguilla</taxon>
    </lineage>
</organism>
<reference evidence="2" key="1">
    <citation type="submission" date="2014-11" db="EMBL/GenBank/DDBJ databases">
        <authorList>
            <person name="Amaro Gonzalez C."/>
        </authorList>
    </citation>
    <scope>NUCLEOTIDE SEQUENCE</scope>
</reference>